<dbReference type="PANTHER" id="PTHR34383">
    <property type="entry name" value="POLYPHOSPHATE:AMP PHOSPHOTRANSFERASE-RELATED"/>
    <property type="match status" value="1"/>
</dbReference>
<reference evidence="3" key="1">
    <citation type="submission" date="2020-01" db="EMBL/GenBank/DDBJ databases">
        <title>Phosphoaccumulans saitamaens gen. nov., sp. nov., a polyphosphate accumulating bacterium isolated from surface river water.</title>
        <authorList>
            <person name="Watanabe K."/>
            <person name="Suda W."/>
        </authorList>
    </citation>
    <scope>NUCLEOTIDE SEQUENCE [LARGE SCALE GENOMIC DNA]</scope>
    <source>
        <strain evidence="3">ICHIAU1</strain>
    </source>
</reference>
<dbReference type="InterPro" id="IPR022488">
    <property type="entry name" value="PPK2-related"/>
</dbReference>
<evidence type="ECO:0000313" key="3">
    <source>
        <dbReference type="Proteomes" id="UP000463961"/>
    </source>
</evidence>
<dbReference type="Pfam" id="PF03976">
    <property type="entry name" value="PPK2"/>
    <property type="match status" value="1"/>
</dbReference>
<sequence>MALAKTLRATSRSLRVDSDYATLTPGNLSEKAAIKATAAIAKKIRDLQFQLYAENKQSLLIVLQGLDAAGKDGTIKHVLGMMNPQGCTVTGFKQPTPLELRHDFLWRIHAHVPASGEVAIFNRSHYEDVVVARVHQLCPKPQLNLRYDQINQFESLLATQSNTKVIKFFLHISREEQLARFAARLDDPAKNWKISTADYAERQHWDAYRESYELVLKKTSTPEAPWYIIPADHKWYRNYAVACIVLETLEAMAPQVPEPSVDLNQVREEFHNAVLQEVRLGRTKALAKAMDRVIQSRDEQLKLAGVTLEEIQAINQQAKKSLKKPKR</sequence>
<gene>
    <name evidence="2" type="ORF">ICHIAU1_20340</name>
</gene>
<dbReference type="InterPro" id="IPR022300">
    <property type="entry name" value="PPK2-rel_1"/>
</dbReference>
<accession>A0A7R6R3K4</accession>
<dbReference type="Gene3D" id="3.40.50.300">
    <property type="entry name" value="P-loop containing nucleotide triphosphate hydrolases"/>
    <property type="match status" value="1"/>
</dbReference>
<name>A0A7R6R3K4_9RHOO</name>
<dbReference type="GO" id="GO:0016776">
    <property type="term" value="F:phosphotransferase activity, phosphate group as acceptor"/>
    <property type="evidence" value="ECO:0007669"/>
    <property type="project" value="InterPro"/>
</dbReference>
<proteinExistence type="predicted"/>
<organism evidence="2 3">
    <name type="scientific">Fluviibacter phosphoraccumulans</name>
    <dbReference type="NCBI Taxonomy" id="1751046"/>
    <lineage>
        <taxon>Bacteria</taxon>
        <taxon>Pseudomonadati</taxon>
        <taxon>Pseudomonadota</taxon>
        <taxon>Betaproteobacteria</taxon>
        <taxon>Rhodocyclales</taxon>
        <taxon>Fluviibacteraceae</taxon>
        <taxon>Fluviibacter</taxon>
    </lineage>
</organism>
<dbReference type="RefSeq" id="WP_162049568.1">
    <property type="nucleotide sequence ID" value="NZ_AP022345.1"/>
</dbReference>
<keyword evidence="3" id="KW-1185">Reference proteome</keyword>
<dbReference type="InterPro" id="IPR027417">
    <property type="entry name" value="P-loop_NTPase"/>
</dbReference>
<protein>
    <recommendedName>
        <fullName evidence="1">Polyphosphate kinase-2-related domain-containing protein</fullName>
    </recommendedName>
</protein>
<dbReference type="OrthoDB" id="9775224at2"/>
<feature type="domain" description="Polyphosphate kinase-2-related" evidence="1">
    <location>
        <begin position="29"/>
        <end position="255"/>
    </location>
</feature>
<dbReference type="EMBL" id="AP022345">
    <property type="protein sequence ID" value="BBU69751.1"/>
    <property type="molecule type" value="Genomic_DNA"/>
</dbReference>
<dbReference type="NCBIfam" id="TIGR03709">
    <property type="entry name" value="PPK2_rel_1"/>
    <property type="match status" value="1"/>
</dbReference>
<dbReference type="AlphaFoldDB" id="A0A7R6R3K4"/>
<dbReference type="GO" id="GO:0006797">
    <property type="term" value="P:polyphosphate metabolic process"/>
    <property type="evidence" value="ECO:0007669"/>
    <property type="project" value="InterPro"/>
</dbReference>
<evidence type="ECO:0000259" key="1">
    <source>
        <dbReference type="Pfam" id="PF03976"/>
    </source>
</evidence>
<dbReference type="SUPFAM" id="SSF52540">
    <property type="entry name" value="P-loop containing nucleoside triphosphate hydrolases"/>
    <property type="match status" value="1"/>
</dbReference>
<dbReference type="Proteomes" id="UP000463961">
    <property type="component" value="Chromosome"/>
</dbReference>
<dbReference type="PANTHER" id="PTHR34383:SF3">
    <property type="entry name" value="POLYPHOSPHATE:AMP PHOSPHOTRANSFERASE"/>
    <property type="match status" value="1"/>
</dbReference>
<evidence type="ECO:0000313" key="2">
    <source>
        <dbReference type="EMBL" id="BBU69751.1"/>
    </source>
</evidence>